<evidence type="ECO:0000313" key="2">
    <source>
        <dbReference type="EMBL" id="MEN2990025.1"/>
    </source>
</evidence>
<dbReference type="EMBL" id="JBBKTW010000006">
    <property type="protein sequence ID" value="MEN2990025.1"/>
    <property type="molecule type" value="Genomic_DNA"/>
</dbReference>
<evidence type="ECO:0000313" key="3">
    <source>
        <dbReference type="Proteomes" id="UP001413721"/>
    </source>
</evidence>
<reference evidence="2 3" key="1">
    <citation type="submission" date="2024-03" db="EMBL/GenBank/DDBJ databases">
        <title>High-quality draft genome sequencing of Tistrella sp. BH-R2-4.</title>
        <authorList>
            <person name="Dong C."/>
        </authorList>
    </citation>
    <scope>NUCLEOTIDE SEQUENCE [LARGE SCALE GENOMIC DNA]</scope>
    <source>
        <strain evidence="2 3">BH-R2-4</strain>
    </source>
</reference>
<accession>A0ABU9YMK4</accession>
<feature type="region of interest" description="Disordered" evidence="1">
    <location>
        <begin position="416"/>
        <end position="447"/>
    </location>
</feature>
<proteinExistence type="predicted"/>
<gene>
    <name evidence="2" type="ORF">WG926_17030</name>
</gene>
<dbReference type="Proteomes" id="UP001413721">
    <property type="component" value="Unassembled WGS sequence"/>
</dbReference>
<evidence type="ECO:0000256" key="1">
    <source>
        <dbReference type="SAM" id="MobiDB-lite"/>
    </source>
</evidence>
<dbReference type="RefSeq" id="WP_345937872.1">
    <property type="nucleotide sequence ID" value="NZ_JBBKTW010000006.1"/>
</dbReference>
<feature type="region of interest" description="Disordered" evidence="1">
    <location>
        <begin position="148"/>
        <end position="175"/>
    </location>
</feature>
<comment type="caution">
    <text evidence="2">The sequence shown here is derived from an EMBL/GenBank/DDBJ whole genome shotgun (WGS) entry which is preliminary data.</text>
</comment>
<sequence>MTRELAALVARGGRTMAARVLRLDLTPIRQRLGDDWPARADRIRLATETTLRRFMGDGALVAPYGPDAFLVVAARLTPDAAALALRQAAADLTRFVFGSDAEDPVAQIDRLSGSGPEGILFERIDHEPIPEPSTTVAAGRQRAITAGRPAPKRRHVGVGPAPEAAPPPIPPAAPDHDRLPAFDTFDMPDLPDIRPVVRYLPIATLKTMTIAAGAVMLEHKDLLGTQRNYQLLGRAPEPGLLAEFDRRVLDRAARDLALRLHHGVMSLVVSSVHFDALASGNRRAQYIAHLHRLPAAVRRGLMINLVACPGDVSPALLAEIMAGLKSGVRGVVVHLPVGPAASATGGVATGVNLKPYVDSGAMGLCHPLDGRMPEAPLVALATRIQRARLSLMLTALRDPEQLDMARRLNAQTVTGRIIGRGDPEPPVVGAPVTPDRLPAEAPQSAGT</sequence>
<keyword evidence="3" id="KW-1185">Reference proteome</keyword>
<feature type="compositionally biased region" description="Pro residues" evidence="1">
    <location>
        <begin position="163"/>
        <end position="173"/>
    </location>
</feature>
<evidence type="ECO:0008006" key="4">
    <source>
        <dbReference type="Google" id="ProtNLM"/>
    </source>
</evidence>
<organism evidence="2 3">
    <name type="scientific">Tistrella arctica</name>
    <dbReference type="NCBI Taxonomy" id="3133430"/>
    <lineage>
        <taxon>Bacteria</taxon>
        <taxon>Pseudomonadati</taxon>
        <taxon>Pseudomonadota</taxon>
        <taxon>Alphaproteobacteria</taxon>
        <taxon>Geminicoccales</taxon>
        <taxon>Geminicoccaceae</taxon>
        <taxon>Tistrella</taxon>
    </lineage>
</organism>
<protein>
    <recommendedName>
        <fullName evidence="4">GGDEF domain-containing protein</fullName>
    </recommendedName>
</protein>
<name>A0ABU9YMK4_9PROT</name>